<dbReference type="Pfam" id="PF04471">
    <property type="entry name" value="Mrr_cat"/>
    <property type="match status" value="1"/>
</dbReference>
<evidence type="ECO:0000259" key="2">
    <source>
        <dbReference type="Pfam" id="PF04471"/>
    </source>
</evidence>
<sequence length="307" mass="34014">MTIPDFQTLMRPVLAHLADGEVHRSRDVIEAMADQFGLTPEERAEKVPSGQKRIDNRGGWAMSYLSQAGLIERPGRGLVTISDEGRAALDKYPERIDMKALEAYPAYLEFRDRKRDRPADDGQGTEKPSISEEDSSTPNDLAERAERINRAAVESEVLAAALKLSPTGFEELVVRLLDRMGYGRARGSAHRTAPSGDGGIDGIISQDPLGLDRIYIQAKRYTDTPVDRPQIHGFAGALLSKQGDRGVFITTSRFTKGAREEAERINARIELIDGARLAELLVQYGIGVQPEQSVTLYRLDEDFFDTL</sequence>
<dbReference type="Gene3D" id="3.40.1350.10">
    <property type="match status" value="1"/>
</dbReference>
<dbReference type="PANTHER" id="PTHR30015">
    <property type="entry name" value="MRR RESTRICTION SYSTEM PROTEIN"/>
    <property type="match status" value="1"/>
</dbReference>
<organism evidence="4 5">
    <name type="scientific">Mycolicibacterium phlei DSM 43239 = CCUG 21000</name>
    <dbReference type="NCBI Taxonomy" id="1226750"/>
    <lineage>
        <taxon>Bacteria</taxon>
        <taxon>Bacillati</taxon>
        <taxon>Actinomycetota</taxon>
        <taxon>Actinomycetes</taxon>
        <taxon>Mycobacteriales</taxon>
        <taxon>Mycobacteriaceae</taxon>
        <taxon>Mycolicibacterium</taxon>
    </lineage>
</organism>
<evidence type="ECO:0000259" key="3">
    <source>
        <dbReference type="Pfam" id="PF14338"/>
    </source>
</evidence>
<feature type="domain" description="Restriction system protein Mrr-like N-terminal" evidence="3">
    <location>
        <begin position="6"/>
        <end position="90"/>
    </location>
</feature>
<gene>
    <name evidence="4" type="ORF">MPHL21000_20040</name>
</gene>
<evidence type="ECO:0000313" key="5">
    <source>
        <dbReference type="Proteomes" id="UP000325690"/>
    </source>
</evidence>
<dbReference type="InterPro" id="IPR025745">
    <property type="entry name" value="Mrr-like_N_dom"/>
</dbReference>
<dbReference type="SUPFAM" id="SSF52980">
    <property type="entry name" value="Restriction endonuclease-like"/>
    <property type="match status" value="1"/>
</dbReference>
<protein>
    <submittedName>
        <fullName evidence="4">Restriction system protein mrr</fullName>
    </submittedName>
</protein>
<name>A0A5N5UV74_MYCPH</name>
<comment type="caution">
    <text evidence="4">The sequence shown here is derived from an EMBL/GenBank/DDBJ whole genome shotgun (WGS) entry which is preliminary data.</text>
</comment>
<dbReference type="Pfam" id="PF14338">
    <property type="entry name" value="Mrr_N"/>
    <property type="match status" value="1"/>
</dbReference>
<keyword evidence="5" id="KW-1185">Reference proteome</keyword>
<dbReference type="GO" id="GO:0009307">
    <property type="term" value="P:DNA restriction-modification system"/>
    <property type="evidence" value="ECO:0007669"/>
    <property type="project" value="InterPro"/>
</dbReference>
<dbReference type="InterPro" id="IPR052906">
    <property type="entry name" value="Type_IV_Methyl-Rstrct_Enzyme"/>
</dbReference>
<dbReference type="AlphaFoldDB" id="A0A5N5UV74"/>
<feature type="domain" description="Restriction endonuclease type IV Mrr" evidence="2">
    <location>
        <begin position="163"/>
        <end position="281"/>
    </location>
</feature>
<dbReference type="GeneID" id="74301264"/>
<dbReference type="InterPro" id="IPR011856">
    <property type="entry name" value="tRNA_endonuc-like_dom_sf"/>
</dbReference>
<dbReference type="Proteomes" id="UP000325690">
    <property type="component" value="Unassembled WGS sequence"/>
</dbReference>
<reference evidence="4 5" key="1">
    <citation type="submission" date="2012-10" db="EMBL/GenBank/DDBJ databases">
        <title>The draft sequence of the Mycobacterium pheli genome.</title>
        <authorList>
            <person name="Pettersson B.M.F."/>
            <person name="Das S."/>
            <person name="Dasgupta S."/>
            <person name="Bhattacharya A."/>
            <person name="Kirsebom L.A."/>
        </authorList>
    </citation>
    <scope>NUCLEOTIDE SEQUENCE [LARGE SCALE GENOMIC DNA]</scope>
    <source>
        <strain evidence="4 5">CCUG 21000</strain>
    </source>
</reference>
<dbReference type="EMBL" id="ANBP01000034">
    <property type="protein sequence ID" value="KAB7753522.1"/>
    <property type="molecule type" value="Genomic_DNA"/>
</dbReference>
<dbReference type="GO" id="GO:0003677">
    <property type="term" value="F:DNA binding"/>
    <property type="evidence" value="ECO:0007669"/>
    <property type="project" value="InterPro"/>
</dbReference>
<feature type="region of interest" description="Disordered" evidence="1">
    <location>
        <begin position="112"/>
        <end position="141"/>
    </location>
</feature>
<dbReference type="RefSeq" id="WP_061482059.1">
    <property type="nucleotide sequence ID" value="NZ_ANBO01000034.1"/>
</dbReference>
<evidence type="ECO:0000313" key="4">
    <source>
        <dbReference type="EMBL" id="KAB7753522.1"/>
    </source>
</evidence>
<dbReference type="GO" id="GO:0015666">
    <property type="term" value="F:restriction endodeoxyribonuclease activity"/>
    <property type="evidence" value="ECO:0007669"/>
    <property type="project" value="TreeGrafter"/>
</dbReference>
<evidence type="ECO:0000256" key="1">
    <source>
        <dbReference type="SAM" id="MobiDB-lite"/>
    </source>
</evidence>
<dbReference type="PANTHER" id="PTHR30015:SF7">
    <property type="entry name" value="TYPE IV METHYL-DIRECTED RESTRICTION ENZYME ECOKMRR"/>
    <property type="match status" value="1"/>
</dbReference>
<dbReference type="InterPro" id="IPR011335">
    <property type="entry name" value="Restrct_endonuc-II-like"/>
</dbReference>
<accession>A0A5N5UV74</accession>
<proteinExistence type="predicted"/>
<dbReference type="InterPro" id="IPR007560">
    <property type="entry name" value="Restrct_endonuc_IV_Mrr"/>
</dbReference>